<evidence type="ECO:0000256" key="5">
    <source>
        <dbReference type="ARBA" id="ARBA00023239"/>
    </source>
</evidence>
<dbReference type="EC" id="4.1.1.31" evidence="3"/>
<dbReference type="EMBL" id="CAFBPZ010000006">
    <property type="protein sequence ID" value="CAB5034493.1"/>
    <property type="molecule type" value="Genomic_DNA"/>
</dbReference>
<dbReference type="PANTHER" id="PTHR30523:SF6">
    <property type="entry name" value="PHOSPHOENOLPYRUVATE CARBOXYLASE"/>
    <property type="match status" value="1"/>
</dbReference>
<dbReference type="GO" id="GO:0008964">
    <property type="term" value="F:phosphoenolpyruvate carboxylase activity"/>
    <property type="evidence" value="ECO:0007669"/>
    <property type="project" value="UniProtKB-EC"/>
</dbReference>
<evidence type="ECO:0000256" key="1">
    <source>
        <dbReference type="ARBA" id="ARBA00001946"/>
    </source>
</evidence>
<comment type="catalytic activity">
    <reaction evidence="7">
        <text>oxaloacetate + phosphate = phosphoenolpyruvate + hydrogencarbonate</text>
        <dbReference type="Rhea" id="RHEA:28370"/>
        <dbReference type="ChEBI" id="CHEBI:16452"/>
        <dbReference type="ChEBI" id="CHEBI:17544"/>
        <dbReference type="ChEBI" id="CHEBI:43474"/>
        <dbReference type="ChEBI" id="CHEBI:58702"/>
        <dbReference type="EC" id="4.1.1.31"/>
    </reaction>
</comment>
<organism evidence="9">
    <name type="scientific">freshwater metagenome</name>
    <dbReference type="NCBI Taxonomy" id="449393"/>
    <lineage>
        <taxon>unclassified sequences</taxon>
        <taxon>metagenomes</taxon>
        <taxon>ecological metagenomes</taxon>
    </lineage>
</organism>
<accession>A0A6J7S012</accession>
<sequence>MLRMSHLDSDTRLREHIRELGALLGQTMVRQVDQGLLDLVEQVRQTVRTDPAAATRILAGVDLPTAIQLARAFSIYFDLANIAEQVERSREVTAIRLRTGGPLHQVAQAARAANISKTEIAHLAEVMSVRPVFTAHPTEAARKSVLIKLRRIAALLLDDTVTIGNSDASHAYSAPQTNLPNRERIAELIDLLWQTDELRLERPQVLDEARNVLGYLSELSRGPIGAVLDDLAKTFHALGVDLPTCATPLAFGTWIGGDRDGNPFVTAEVTMTVLQFQRGQAVQAILPHLDALIDDLSISERISGASNELRAIIADDLANLPEFETRYLSINADEPIRLKLRIIRTRLQLTANRGLAAHEAGRDYESTEALLSDLLEVRETLITSGNTSIAQGILDRTIALIAALGLNLATMDIREHAEQYHHAVGQLFDRIRVTSQPYGELTRLDRLAILKMELASLRPLASTPPPLDEIGLRTYDAYAAAGRALDQFGPTTIQSCIISMTQGADDVLAAVLLAREAGLIDPVSKSARVGFVPLLETVDELRAADKIIDTLLSDPVYRQLVASRGDIQEVMLGYSDSNKDAGITTSQWEIHLAQRRLRDITAKHGVRLRLFHGRGGTVGRGGGPTYQAILSQPWGVLDGEIKVTEQGEVISDKYLLPTLARDNLEQMAAAVMDATLLHRAPRVPAEQRTQWDEIMILTSKNAQQQYRTLIENPVLPQYFAASTPVDEFGGMHLGSRPSRRPDTSAGISGLRAIPWVFGWTQSRQVLPGWFGVGSGLAAARAAGHADSLVAMYEGWEFFRNFIANVEMTLAKTDLSVAQTYVDALVAPDLQSPFALIQEEFARTVEEVLAITGGDQLLSDNPTLRRTLAVRDTYLLPLHSLQVTLLERVREARDAEAVPDTDLARALSVTINGIATGLRNTG</sequence>
<evidence type="ECO:0000256" key="2">
    <source>
        <dbReference type="ARBA" id="ARBA00008346"/>
    </source>
</evidence>
<dbReference type="PROSITE" id="PS00781">
    <property type="entry name" value="PEPCASE_1"/>
    <property type="match status" value="1"/>
</dbReference>
<dbReference type="PANTHER" id="PTHR30523">
    <property type="entry name" value="PHOSPHOENOLPYRUVATE CARBOXYLASE"/>
    <property type="match status" value="1"/>
</dbReference>
<dbReference type="InterPro" id="IPR018129">
    <property type="entry name" value="PEP_COase_Lys_AS"/>
</dbReference>
<dbReference type="EMBL" id="CAFBMC010000002">
    <property type="protein sequence ID" value="CAB4887845.1"/>
    <property type="molecule type" value="Genomic_DNA"/>
</dbReference>
<comment type="cofactor">
    <cofactor evidence="1">
        <name>Mg(2+)</name>
        <dbReference type="ChEBI" id="CHEBI:18420"/>
    </cofactor>
</comment>
<keyword evidence="4" id="KW-0460">Magnesium</keyword>
<gene>
    <name evidence="8" type="ORF">UFOPK3495_00081</name>
    <name evidence="9" type="ORF">UFOPK4237_00173</name>
</gene>
<dbReference type="InterPro" id="IPR033129">
    <property type="entry name" value="PEPCASE_His_AS"/>
</dbReference>
<dbReference type="NCBIfam" id="NF000584">
    <property type="entry name" value="PRK00009.1"/>
    <property type="match status" value="1"/>
</dbReference>
<evidence type="ECO:0000313" key="8">
    <source>
        <dbReference type="EMBL" id="CAB4887845.1"/>
    </source>
</evidence>
<keyword evidence="5" id="KW-0456">Lyase</keyword>
<dbReference type="GO" id="GO:0006099">
    <property type="term" value="P:tricarboxylic acid cycle"/>
    <property type="evidence" value="ECO:0007669"/>
    <property type="project" value="InterPro"/>
</dbReference>
<evidence type="ECO:0000256" key="7">
    <source>
        <dbReference type="ARBA" id="ARBA00048995"/>
    </source>
</evidence>
<dbReference type="InterPro" id="IPR021135">
    <property type="entry name" value="PEP_COase"/>
</dbReference>
<evidence type="ECO:0000256" key="4">
    <source>
        <dbReference type="ARBA" id="ARBA00022842"/>
    </source>
</evidence>
<proteinExistence type="inferred from homology"/>
<keyword evidence="6" id="KW-0120">Carbon dioxide fixation</keyword>
<dbReference type="Gene3D" id="1.20.1440.90">
    <property type="entry name" value="Phosphoenolpyruvate/pyruvate domain"/>
    <property type="match status" value="1"/>
</dbReference>
<dbReference type="InterPro" id="IPR022805">
    <property type="entry name" value="PEP_COase_bac/pln-type"/>
</dbReference>
<dbReference type="HAMAP" id="MF_00595">
    <property type="entry name" value="PEPcase_type1"/>
    <property type="match status" value="1"/>
</dbReference>
<dbReference type="AlphaFoldDB" id="A0A6J7S012"/>
<reference evidence="9" key="1">
    <citation type="submission" date="2020-05" db="EMBL/GenBank/DDBJ databases">
        <authorList>
            <person name="Chiriac C."/>
            <person name="Salcher M."/>
            <person name="Ghai R."/>
            <person name="Kavagutti S V."/>
        </authorList>
    </citation>
    <scope>NUCLEOTIDE SEQUENCE</scope>
</reference>
<evidence type="ECO:0000256" key="3">
    <source>
        <dbReference type="ARBA" id="ARBA00012305"/>
    </source>
</evidence>
<dbReference type="GO" id="GO:0005829">
    <property type="term" value="C:cytosol"/>
    <property type="evidence" value="ECO:0007669"/>
    <property type="project" value="TreeGrafter"/>
</dbReference>
<dbReference type="PRINTS" id="PR00150">
    <property type="entry name" value="PEPCARBXLASE"/>
</dbReference>
<dbReference type="PROSITE" id="PS00393">
    <property type="entry name" value="PEPCASE_2"/>
    <property type="match status" value="1"/>
</dbReference>
<dbReference type="InterPro" id="IPR015813">
    <property type="entry name" value="Pyrv/PenolPyrv_kinase-like_dom"/>
</dbReference>
<dbReference type="GO" id="GO:0015977">
    <property type="term" value="P:carbon fixation"/>
    <property type="evidence" value="ECO:0007669"/>
    <property type="project" value="UniProtKB-KW"/>
</dbReference>
<comment type="similarity">
    <text evidence="2">Belongs to the PEPCase type 1 family.</text>
</comment>
<dbReference type="SUPFAM" id="SSF51621">
    <property type="entry name" value="Phosphoenolpyruvate/pyruvate domain"/>
    <property type="match status" value="1"/>
</dbReference>
<dbReference type="Pfam" id="PF00311">
    <property type="entry name" value="PEPcase"/>
    <property type="match status" value="1"/>
</dbReference>
<evidence type="ECO:0000313" key="9">
    <source>
        <dbReference type="EMBL" id="CAB5034493.1"/>
    </source>
</evidence>
<protein>
    <recommendedName>
        <fullName evidence="3">phosphoenolpyruvate carboxylase</fullName>
        <ecNumber evidence="3">4.1.1.31</ecNumber>
    </recommendedName>
</protein>
<name>A0A6J7S012_9ZZZZ</name>
<evidence type="ECO:0000256" key="6">
    <source>
        <dbReference type="ARBA" id="ARBA00023300"/>
    </source>
</evidence>